<dbReference type="OrthoDB" id="980944at2"/>
<name>A0A1H4CTA3_9FLAO</name>
<dbReference type="AlphaFoldDB" id="A0A1H4CTA3"/>
<dbReference type="RefSeq" id="WP_091089173.1">
    <property type="nucleotide sequence ID" value="NZ_FNRD01000006.1"/>
</dbReference>
<evidence type="ECO:0000313" key="2">
    <source>
        <dbReference type="EMBL" id="SEA63549.1"/>
    </source>
</evidence>
<protein>
    <submittedName>
        <fullName evidence="2">Uncharacterized protein</fullName>
    </submittedName>
</protein>
<keyword evidence="1" id="KW-0472">Membrane</keyword>
<accession>A0A1H4CTA3</accession>
<feature type="transmembrane region" description="Helical" evidence="1">
    <location>
        <begin position="7"/>
        <end position="23"/>
    </location>
</feature>
<organism evidence="2 3">
    <name type="scientific">Flavobacterium gillisiae</name>
    <dbReference type="NCBI Taxonomy" id="150146"/>
    <lineage>
        <taxon>Bacteria</taxon>
        <taxon>Pseudomonadati</taxon>
        <taxon>Bacteroidota</taxon>
        <taxon>Flavobacteriia</taxon>
        <taxon>Flavobacteriales</taxon>
        <taxon>Flavobacteriaceae</taxon>
        <taxon>Flavobacterium</taxon>
    </lineage>
</organism>
<evidence type="ECO:0000313" key="3">
    <source>
        <dbReference type="Proteomes" id="UP000198951"/>
    </source>
</evidence>
<sequence length="412" mass="46531">MIKKIPYYILPIMAFFLFVFAKIKTDEKAATFSIQNIAKTYTAGNAISISFTTESKTATADLYLIHSYSKIIINAKNENGKLTFKLPLFFTEKTGSVSWHLLSKNSKASTGTFKIIPNNTTTTKIESYLGPRTILTGKQNFTMMVVVPTDGLDNPKEDNTAVIIKDQFQEDITSEQKNTTNFIAWKNIYSRVKSGKMLVSSQCEQTTTKEIETDIYPSIATNFSITYERNHDFADGNQITKLTTSKITDQFGNLVSDGTLVAFYITTTTNMVLKTYAATINGIAIAQILHPDHGDTYNIKAFVTGMAESQPIKISYQPLIKSFPYTFSKENREITVGPLKSFMNQIVPNGIKVVLEIYHNNQLVETLQLDSYDGLAKFYLSPSFYKEKEYQFLIHTLGITQKTEIKKYENHK</sequence>
<proteinExistence type="predicted"/>
<gene>
    <name evidence="2" type="ORF">SAMN05443667_106206</name>
</gene>
<keyword evidence="1" id="KW-0812">Transmembrane</keyword>
<dbReference type="EMBL" id="FNRD01000006">
    <property type="protein sequence ID" value="SEA63549.1"/>
    <property type="molecule type" value="Genomic_DNA"/>
</dbReference>
<reference evidence="3" key="1">
    <citation type="submission" date="2016-10" db="EMBL/GenBank/DDBJ databases">
        <authorList>
            <person name="Varghese N."/>
            <person name="Submissions S."/>
        </authorList>
    </citation>
    <scope>NUCLEOTIDE SEQUENCE [LARGE SCALE GENOMIC DNA]</scope>
    <source>
        <strain evidence="3">DSM 22376</strain>
    </source>
</reference>
<keyword evidence="3" id="KW-1185">Reference proteome</keyword>
<keyword evidence="1" id="KW-1133">Transmembrane helix</keyword>
<evidence type="ECO:0000256" key="1">
    <source>
        <dbReference type="SAM" id="Phobius"/>
    </source>
</evidence>
<dbReference type="Proteomes" id="UP000198951">
    <property type="component" value="Unassembled WGS sequence"/>
</dbReference>
<dbReference type="STRING" id="150146.SAMN05443667_106206"/>